<proteinExistence type="predicted"/>
<keyword evidence="4" id="KW-1185">Reference proteome</keyword>
<dbReference type="OrthoDB" id="4965215at2"/>
<name>A0A9E5MI21_9MICO</name>
<dbReference type="Proteomes" id="UP000818266">
    <property type="component" value="Unassembled WGS sequence"/>
</dbReference>
<comment type="caution">
    <text evidence="3">The sequence shown here is derived from an EMBL/GenBank/DDBJ whole genome shotgun (WGS) entry which is preliminary data.</text>
</comment>
<protein>
    <recommendedName>
        <fullName evidence="5">Sporulation protein YtfJ (Spore_YtfJ)</fullName>
    </recommendedName>
</protein>
<feature type="region of interest" description="Disordered" evidence="1">
    <location>
        <begin position="54"/>
        <end position="74"/>
    </location>
</feature>
<evidence type="ECO:0000256" key="2">
    <source>
        <dbReference type="SAM" id="Phobius"/>
    </source>
</evidence>
<reference evidence="3 4" key="1">
    <citation type="submission" date="2020-03" db="EMBL/GenBank/DDBJ databases">
        <title>Chryseoglobus sp. isolated from a deep-sea seamount.</title>
        <authorList>
            <person name="Zhang D.-C."/>
        </authorList>
    </citation>
    <scope>NUCLEOTIDE SEQUENCE [LARGE SCALE GENOMIC DNA]</scope>
    <source>
        <strain evidence="3 4">KN1116</strain>
    </source>
</reference>
<evidence type="ECO:0000313" key="4">
    <source>
        <dbReference type="Proteomes" id="UP000818266"/>
    </source>
</evidence>
<dbReference type="AlphaFoldDB" id="A0A9E5MI21"/>
<accession>A0A9E5MI21</accession>
<evidence type="ECO:0008006" key="5">
    <source>
        <dbReference type="Google" id="ProtNLM"/>
    </source>
</evidence>
<gene>
    <name evidence="3" type="ORF">FK219_007480</name>
</gene>
<organism evidence="3 4">
    <name type="scientific">Microcella pacifica</name>
    <dbReference type="NCBI Taxonomy" id="2591847"/>
    <lineage>
        <taxon>Bacteria</taxon>
        <taxon>Bacillati</taxon>
        <taxon>Actinomycetota</taxon>
        <taxon>Actinomycetes</taxon>
        <taxon>Micrococcales</taxon>
        <taxon>Microbacteriaceae</taxon>
        <taxon>Microcella</taxon>
    </lineage>
</organism>
<evidence type="ECO:0000313" key="3">
    <source>
        <dbReference type="EMBL" id="NHF63080.1"/>
    </source>
</evidence>
<evidence type="ECO:0000256" key="1">
    <source>
        <dbReference type="SAM" id="MobiDB-lite"/>
    </source>
</evidence>
<keyword evidence="2" id="KW-0472">Membrane</keyword>
<dbReference type="EMBL" id="VIKT02000010">
    <property type="protein sequence ID" value="NHF63080.1"/>
    <property type="molecule type" value="Genomic_DNA"/>
</dbReference>
<dbReference type="RefSeq" id="WP_152583569.1">
    <property type="nucleotide sequence ID" value="NZ_JAVJPO010000010.1"/>
</dbReference>
<keyword evidence="2" id="KW-0812">Transmembrane</keyword>
<keyword evidence="2" id="KW-1133">Transmembrane helix</keyword>
<feature type="transmembrane region" description="Helical" evidence="2">
    <location>
        <begin position="89"/>
        <end position="108"/>
    </location>
</feature>
<sequence>MTPTPANPPTTVDHLADSVSKLGIGTAYGEPIDIGGTKVTPVALTWFGFGAGSENDEGESSAGGGGGGASIPIGVYQPGPDGPAFKPNLIALLAVSIPVLWVGGRAFTSIIKALKK</sequence>